<dbReference type="PANTHER" id="PTHR35497">
    <property type="entry name" value="ACYL-UDP-N-ACETYLGLUCOSAMINE O-ACYLTRANSFERASE"/>
    <property type="match status" value="1"/>
</dbReference>
<gene>
    <name evidence="1" type="ORF">V6N12_004353</name>
</gene>
<evidence type="ECO:0000313" key="2">
    <source>
        <dbReference type="Proteomes" id="UP001472677"/>
    </source>
</evidence>
<protein>
    <submittedName>
        <fullName evidence="1">Uncharacterized protein</fullName>
    </submittedName>
</protein>
<accession>A0ABR2CLQ7</accession>
<name>A0ABR2CLQ7_9ROSI</name>
<proteinExistence type="predicted"/>
<dbReference type="Proteomes" id="UP001472677">
    <property type="component" value="Unassembled WGS sequence"/>
</dbReference>
<reference evidence="1 2" key="1">
    <citation type="journal article" date="2024" name="G3 (Bethesda)">
        <title>Genome assembly of Hibiscus sabdariffa L. provides insights into metabolisms of medicinal natural products.</title>
        <authorList>
            <person name="Kim T."/>
        </authorList>
    </citation>
    <scope>NUCLEOTIDE SEQUENCE [LARGE SCALE GENOMIC DNA]</scope>
    <source>
        <strain evidence="1">TK-2024</strain>
        <tissue evidence="1">Old leaves</tissue>
    </source>
</reference>
<dbReference type="EMBL" id="JBBPBM010000049">
    <property type="protein sequence ID" value="KAK8520415.1"/>
    <property type="molecule type" value="Genomic_DNA"/>
</dbReference>
<comment type="caution">
    <text evidence="1">The sequence shown here is derived from an EMBL/GenBank/DDBJ whole genome shotgun (WGS) entry which is preliminary data.</text>
</comment>
<sequence>MGSGSYSFALCYSDHLKGSFHTDRLAAAKVTLLGINLWPFNDGVLFFVASNEKEKQYAVVKNNQNWLMEFQNNDGNLAIVKYFDNKISNGNKEVNGGTGDSDMLITWILIKDEISNLKVNFIGFRKFVARFFI</sequence>
<evidence type="ECO:0000313" key="1">
    <source>
        <dbReference type="EMBL" id="KAK8520415.1"/>
    </source>
</evidence>
<organism evidence="1 2">
    <name type="scientific">Hibiscus sabdariffa</name>
    <name type="common">roselle</name>
    <dbReference type="NCBI Taxonomy" id="183260"/>
    <lineage>
        <taxon>Eukaryota</taxon>
        <taxon>Viridiplantae</taxon>
        <taxon>Streptophyta</taxon>
        <taxon>Embryophyta</taxon>
        <taxon>Tracheophyta</taxon>
        <taxon>Spermatophyta</taxon>
        <taxon>Magnoliopsida</taxon>
        <taxon>eudicotyledons</taxon>
        <taxon>Gunneridae</taxon>
        <taxon>Pentapetalae</taxon>
        <taxon>rosids</taxon>
        <taxon>malvids</taxon>
        <taxon>Malvales</taxon>
        <taxon>Malvaceae</taxon>
        <taxon>Malvoideae</taxon>
        <taxon>Hibiscus</taxon>
    </lineage>
</organism>
<keyword evidence="2" id="KW-1185">Reference proteome</keyword>
<dbReference type="PANTHER" id="PTHR35497:SF1">
    <property type="entry name" value="ACYL-UDP-N-ACETYLGLUCOSAMINE O-ACYLTRANSFERASE"/>
    <property type="match status" value="1"/>
</dbReference>